<dbReference type="GO" id="GO:0000122">
    <property type="term" value="P:negative regulation of transcription by RNA polymerase II"/>
    <property type="evidence" value="ECO:0007669"/>
    <property type="project" value="InterPro"/>
</dbReference>
<dbReference type="InterPro" id="IPR032346">
    <property type="entry name" value="P66_CC"/>
</dbReference>
<keyword evidence="3 7" id="KW-0175">Coiled coil</keyword>
<dbReference type="PANTHER" id="PTHR13455:SF7">
    <property type="entry name" value="SIMJANG, ISOFORM E"/>
    <property type="match status" value="1"/>
</dbReference>
<keyword evidence="6" id="KW-0479">Metal-binding</keyword>
<evidence type="ECO:0000256" key="5">
    <source>
        <dbReference type="ARBA" id="ARBA00023242"/>
    </source>
</evidence>
<keyword evidence="5" id="KW-0539">Nucleus</keyword>
<feature type="region of interest" description="Disordered" evidence="8">
    <location>
        <begin position="779"/>
        <end position="816"/>
    </location>
</feature>
<feature type="compositionally biased region" description="Low complexity" evidence="8">
    <location>
        <begin position="36"/>
        <end position="51"/>
    </location>
</feature>
<feature type="compositionally biased region" description="Acidic residues" evidence="8">
    <location>
        <begin position="406"/>
        <end position="420"/>
    </location>
</feature>
<reference evidence="10" key="1">
    <citation type="submission" date="2022-11" db="UniProtKB">
        <authorList>
            <consortium name="EnsemblMetazoa"/>
        </authorList>
    </citation>
    <scope>IDENTIFICATION</scope>
</reference>
<feature type="compositionally biased region" description="Polar residues" evidence="8">
    <location>
        <begin position="133"/>
        <end position="157"/>
    </location>
</feature>
<protein>
    <recommendedName>
        <fullName evidence="9">GATA-type domain-containing protein</fullName>
    </recommendedName>
</protein>
<dbReference type="InterPro" id="IPR000679">
    <property type="entry name" value="Znf_GATA"/>
</dbReference>
<evidence type="ECO:0000256" key="1">
    <source>
        <dbReference type="ARBA" id="ARBA00004123"/>
    </source>
</evidence>
<dbReference type="InterPro" id="IPR040386">
    <property type="entry name" value="P66"/>
</dbReference>
<feature type="compositionally biased region" description="Basic and acidic residues" evidence="8">
    <location>
        <begin position="435"/>
        <end position="444"/>
    </location>
</feature>
<dbReference type="Proteomes" id="UP000887568">
    <property type="component" value="Unplaced"/>
</dbReference>
<dbReference type="PROSITE" id="PS50114">
    <property type="entry name" value="GATA_ZN_FINGER_2"/>
    <property type="match status" value="1"/>
</dbReference>
<keyword evidence="4" id="KW-0804">Transcription</keyword>
<evidence type="ECO:0000313" key="10">
    <source>
        <dbReference type="EnsemblMetazoa" id="XP_038071549.1"/>
    </source>
</evidence>
<keyword evidence="6" id="KW-0862">Zinc</keyword>
<dbReference type="OrthoDB" id="7331812at2759"/>
<dbReference type="GO" id="GO:0043565">
    <property type="term" value="F:sequence-specific DNA binding"/>
    <property type="evidence" value="ECO:0007669"/>
    <property type="project" value="InterPro"/>
</dbReference>
<dbReference type="GO" id="GO:0016581">
    <property type="term" value="C:NuRD complex"/>
    <property type="evidence" value="ECO:0007669"/>
    <property type="project" value="TreeGrafter"/>
</dbReference>
<evidence type="ECO:0000256" key="3">
    <source>
        <dbReference type="ARBA" id="ARBA00023054"/>
    </source>
</evidence>
<feature type="compositionally biased region" description="Polar residues" evidence="8">
    <location>
        <begin position="291"/>
        <end position="307"/>
    </location>
</feature>
<evidence type="ECO:0000256" key="6">
    <source>
        <dbReference type="PROSITE-ProRule" id="PRU00094"/>
    </source>
</evidence>
<dbReference type="Pfam" id="PF16563">
    <property type="entry name" value="P66_CC"/>
    <property type="match status" value="1"/>
</dbReference>
<evidence type="ECO:0000259" key="9">
    <source>
        <dbReference type="PROSITE" id="PS50114"/>
    </source>
</evidence>
<proteinExistence type="predicted"/>
<sequence length="913" mass="99779">MVNLAQKICMYRVTSKMSAMDDTRPPDHADADGERSAPVTSSTTTPSPTSPIANDKGASMLEERTVHPVKRMWNTDADEAIETTKRARITESLDNTLHDNVSNEKLSHTNAVPSVLNQDKDTNGDGTSDHLPQDTSNGALENNSPLVNNTKDSSLQKSVDDKPGTPERETSGPPRDPCKAPMETSANPMDTGESRTAETCALNNSNDEESMDVDSDSPANSAPVTPKPSGLEPERTKTTDNDSKDSLEDSEMRSPSQTELIGQSRGGVETETKVSTADPSHPMEPLDRQSAIVTKQTGSSGEQNVDTKPSDDSPPRTDETSGTQESMPLNLKNGEGKPTTTPTGNVADLKDMIKERFKDKIENSVDFKQTNGKMTEGNGTNEVPTSTANNEPSRSSSPQDDVIVLSDDDVDGTPDDDDASSIDTGPFSPLPDDDPLSKLTDDELSQRDKAIRDLQEELRTEEGKLLLLKKLRQSQLQPVQVAPKEGATAATDTSSGSVVQPPQKANPTPNVNTSLPQLLRTAQGTKIHLTAQQQQQHLHQLKQLQQLQQQQQKAGGGSRIIQMPQLVRGSQIQTIGRSVLTSQSGPPPLVMVSRGGTQGQPIQGTRHIIRVSGTGTVSTTTIQSAGGQIVNQQSRTSTTMANDTQSAASRQAAAKLALRKQLEKTLLQIPPPKPPPPELHFLPSAANNEFIILVGLEEVVNTILEVEKDSKRKTPQRFTDPFRCAQCKTDFTTIWKQDAKQGIMCETCIVSNQKKSLKAEHTNRLKTAFVKALQQEQEIEQRMQQGQNPVIHSSQQTSRQHHQGSHIQSSQQNRHRVMNPVPHQQQRTVLNPAPNTQRVMQPVTYTYIPHVSGVKNSGQSFTYRVPTSQIQMVSKNQIVTSHHSANAARQREYLLDMIPSKVLNQNATVPWKR</sequence>
<keyword evidence="11" id="KW-1185">Reference proteome</keyword>
<feature type="compositionally biased region" description="Basic and acidic residues" evidence="8">
    <location>
        <begin position="348"/>
        <end position="365"/>
    </location>
</feature>
<name>A0A914B6F8_PATMI</name>
<feature type="compositionally biased region" description="Polar residues" evidence="8">
    <location>
        <begin position="108"/>
        <end position="117"/>
    </location>
</feature>
<keyword evidence="2" id="KW-0805">Transcription regulation</keyword>
<feature type="compositionally biased region" description="Basic and acidic residues" evidence="8">
    <location>
        <begin position="118"/>
        <end position="132"/>
    </location>
</feature>
<feature type="region of interest" description="Disordered" evidence="8">
    <location>
        <begin position="478"/>
        <end position="514"/>
    </location>
</feature>
<evidence type="ECO:0000256" key="2">
    <source>
        <dbReference type="ARBA" id="ARBA00023015"/>
    </source>
</evidence>
<dbReference type="OMA" id="ANQCEET"/>
<dbReference type="EnsemblMetazoa" id="XM_038215621.1">
    <property type="protein sequence ID" value="XP_038071549.1"/>
    <property type="gene ID" value="LOC119740355"/>
</dbReference>
<dbReference type="Gene3D" id="6.10.250.1650">
    <property type="match status" value="1"/>
</dbReference>
<feature type="compositionally biased region" description="Basic and acidic residues" evidence="8">
    <location>
        <begin position="308"/>
        <end position="319"/>
    </location>
</feature>
<feature type="domain" description="GATA-type" evidence="9">
    <location>
        <begin position="718"/>
        <end position="748"/>
    </location>
</feature>
<feature type="region of interest" description="Disordered" evidence="8">
    <location>
        <begin position="18"/>
        <end position="73"/>
    </location>
</feature>
<comment type="subcellular location">
    <subcellularLocation>
        <location evidence="1">Nucleus</location>
    </subcellularLocation>
</comment>
<feature type="compositionally biased region" description="Polar residues" evidence="8">
    <location>
        <begin position="366"/>
        <end position="399"/>
    </location>
</feature>
<dbReference type="RefSeq" id="XP_038071549.1">
    <property type="nucleotide sequence ID" value="XM_038215621.1"/>
</dbReference>
<feature type="compositionally biased region" description="Basic and acidic residues" evidence="8">
    <location>
        <begin position="158"/>
        <end position="170"/>
    </location>
</feature>
<keyword evidence="6" id="KW-0863">Zinc-finger</keyword>
<evidence type="ECO:0000256" key="4">
    <source>
        <dbReference type="ARBA" id="ARBA00023163"/>
    </source>
</evidence>
<dbReference type="GeneID" id="119740355"/>
<evidence type="ECO:0000313" key="11">
    <source>
        <dbReference type="Proteomes" id="UP000887568"/>
    </source>
</evidence>
<feature type="compositionally biased region" description="Polar residues" evidence="8">
    <location>
        <begin position="490"/>
        <end position="514"/>
    </location>
</feature>
<evidence type="ECO:0000256" key="8">
    <source>
        <dbReference type="SAM" id="MobiDB-lite"/>
    </source>
</evidence>
<feature type="coiled-coil region" evidence="7">
    <location>
        <begin position="444"/>
        <end position="471"/>
    </location>
</feature>
<dbReference type="GO" id="GO:0008270">
    <property type="term" value="F:zinc ion binding"/>
    <property type="evidence" value="ECO:0007669"/>
    <property type="project" value="UniProtKB-KW"/>
</dbReference>
<dbReference type="AlphaFoldDB" id="A0A914B6F8"/>
<evidence type="ECO:0000256" key="7">
    <source>
        <dbReference type="SAM" id="Coils"/>
    </source>
</evidence>
<dbReference type="PANTHER" id="PTHR13455">
    <property type="entry name" value="TRANSCRIPTIONAL REPRESSOR P66-RELATED"/>
    <property type="match status" value="1"/>
</dbReference>
<feature type="region of interest" description="Disordered" evidence="8">
    <location>
        <begin position="95"/>
        <end position="444"/>
    </location>
</feature>
<feature type="compositionally biased region" description="Low complexity" evidence="8">
    <location>
        <begin position="782"/>
        <end position="798"/>
    </location>
</feature>
<accession>A0A914B6F8</accession>
<feature type="compositionally biased region" description="Basic and acidic residues" evidence="8">
    <location>
        <begin position="19"/>
        <end position="35"/>
    </location>
</feature>
<feature type="compositionally biased region" description="Basic and acidic residues" evidence="8">
    <location>
        <begin position="232"/>
        <end position="252"/>
    </location>
</feature>
<organism evidence="10 11">
    <name type="scientific">Patiria miniata</name>
    <name type="common">Bat star</name>
    <name type="synonym">Asterina miniata</name>
    <dbReference type="NCBI Taxonomy" id="46514"/>
    <lineage>
        <taxon>Eukaryota</taxon>
        <taxon>Metazoa</taxon>
        <taxon>Echinodermata</taxon>
        <taxon>Eleutherozoa</taxon>
        <taxon>Asterozoa</taxon>
        <taxon>Asteroidea</taxon>
        <taxon>Valvatacea</taxon>
        <taxon>Valvatida</taxon>
        <taxon>Asterinidae</taxon>
        <taxon>Patiria</taxon>
    </lineage>
</organism>
<feature type="compositionally biased region" description="Acidic residues" evidence="8">
    <location>
        <begin position="206"/>
        <end position="215"/>
    </location>
</feature>